<reference evidence="3" key="3">
    <citation type="submission" date="2016-03" db="UniProtKB">
        <authorList>
            <consortium name="EnsemblProtists"/>
        </authorList>
    </citation>
    <scope>IDENTIFICATION</scope>
</reference>
<proteinExistence type="predicted"/>
<dbReference type="HOGENOM" id="CLU_000288_7_35_1"/>
<dbReference type="Pfam" id="PF07714">
    <property type="entry name" value="PK_Tyr_Ser-Thr"/>
    <property type="match status" value="1"/>
</dbReference>
<name>L1ILX4_GUITC</name>
<dbReference type="GO" id="GO:0005524">
    <property type="term" value="F:ATP binding"/>
    <property type="evidence" value="ECO:0007669"/>
    <property type="project" value="InterPro"/>
</dbReference>
<dbReference type="PaxDb" id="55529-EKX37127"/>
<organism evidence="2">
    <name type="scientific">Guillardia theta (strain CCMP2712)</name>
    <name type="common">Cryptophyte</name>
    <dbReference type="NCBI Taxonomy" id="905079"/>
    <lineage>
        <taxon>Eukaryota</taxon>
        <taxon>Cryptophyceae</taxon>
        <taxon>Pyrenomonadales</taxon>
        <taxon>Geminigeraceae</taxon>
        <taxon>Guillardia</taxon>
    </lineage>
</organism>
<dbReference type="Gene3D" id="1.10.510.10">
    <property type="entry name" value="Transferase(Phosphotransferase) domain 1"/>
    <property type="match status" value="1"/>
</dbReference>
<dbReference type="InterPro" id="IPR000719">
    <property type="entry name" value="Prot_kinase_dom"/>
</dbReference>
<dbReference type="PANTHER" id="PTHR44329">
    <property type="entry name" value="SERINE/THREONINE-PROTEIN KINASE TNNI3K-RELATED"/>
    <property type="match status" value="1"/>
</dbReference>
<reference evidence="4" key="2">
    <citation type="submission" date="2012-11" db="EMBL/GenBank/DDBJ databases">
        <authorList>
            <person name="Kuo A."/>
            <person name="Curtis B.A."/>
            <person name="Tanifuji G."/>
            <person name="Burki F."/>
            <person name="Gruber A."/>
            <person name="Irimia M."/>
            <person name="Maruyama S."/>
            <person name="Arias M.C."/>
            <person name="Ball S.G."/>
            <person name="Gile G.H."/>
            <person name="Hirakawa Y."/>
            <person name="Hopkins J.F."/>
            <person name="Rensing S.A."/>
            <person name="Schmutz J."/>
            <person name="Symeonidi A."/>
            <person name="Elias M."/>
            <person name="Eveleigh R.J."/>
            <person name="Herman E.K."/>
            <person name="Klute M.J."/>
            <person name="Nakayama T."/>
            <person name="Obornik M."/>
            <person name="Reyes-Prieto A."/>
            <person name="Armbrust E.V."/>
            <person name="Aves S.J."/>
            <person name="Beiko R.G."/>
            <person name="Coutinho P."/>
            <person name="Dacks J.B."/>
            <person name="Durnford D.G."/>
            <person name="Fast N.M."/>
            <person name="Green B.R."/>
            <person name="Grisdale C."/>
            <person name="Hempe F."/>
            <person name="Henrissat B."/>
            <person name="Hoppner M.P."/>
            <person name="Ishida K.-I."/>
            <person name="Kim E."/>
            <person name="Koreny L."/>
            <person name="Kroth P.G."/>
            <person name="Liu Y."/>
            <person name="Malik S.-B."/>
            <person name="Maier U.G."/>
            <person name="McRose D."/>
            <person name="Mock T."/>
            <person name="Neilson J.A."/>
            <person name="Onodera N.T."/>
            <person name="Poole A.M."/>
            <person name="Pritham E.J."/>
            <person name="Richards T.A."/>
            <person name="Rocap G."/>
            <person name="Roy S.W."/>
            <person name="Sarai C."/>
            <person name="Schaack S."/>
            <person name="Shirato S."/>
            <person name="Slamovits C.H."/>
            <person name="Spencer D.F."/>
            <person name="Suzuki S."/>
            <person name="Worden A.Z."/>
            <person name="Zauner S."/>
            <person name="Barry K."/>
            <person name="Bell C."/>
            <person name="Bharti A.K."/>
            <person name="Crow J.A."/>
            <person name="Grimwood J."/>
            <person name="Kramer R."/>
            <person name="Lindquist E."/>
            <person name="Lucas S."/>
            <person name="Salamov A."/>
            <person name="McFadden G.I."/>
            <person name="Lane C.E."/>
            <person name="Keeling P.J."/>
            <person name="Gray M.W."/>
            <person name="Grigoriev I.V."/>
            <person name="Archibald J.M."/>
        </authorList>
    </citation>
    <scope>NUCLEOTIDE SEQUENCE</scope>
    <source>
        <strain evidence="4">CCMP2712</strain>
    </source>
</reference>
<dbReference type="GeneID" id="17293869"/>
<evidence type="ECO:0000313" key="2">
    <source>
        <dbReference type="EMBL" id="EKX37127.1"/>
    </source>
</evidence>
<keyword evidence="4" id="KW-1185">Reference proteome</keyword>
<dbReference type="Gene3D" id="3.30.200.20">
    <property type="entry name" value="Phosphorylase Kinase, domain 1"/>
    <property type="match status" value="1"/>
</dbReference>
<dbReference type="EnsemblProtists" id="EKX37127">
    <property type="protein sequence ID" value="EKX37127"/>
    <property type="gene ID" value="GUITHDRAFT_78403"/>
</dbReference>
<dbReference type="eggNOG" id="KOG1187">
    <property type="taxonomic scope" value="Eukaryota"/>
</dbReference>
<dbReference type="STRING" id="905079.L1ILX4"/>
<dbReference type="InterPro" id="IPR001245">
    <property type="entry name" value="Ser-Thr/Tyr_kinase_cat_dom"/>
</dbReference>
<feature type="non-terminal residue" evidence="2">
    <location>
        <position position="241"/>
    </location>
</feature>
<dbReference type="Proteomes" id="UP000011087">
    <property type="component" value="Unassembled WGS sequence"/>
</dbReference>
<dbReference type="AlphaFoldDB" id="L1ILX4"/>
<dbReference type="PANTHER" id="PTHR44329:SF260">
    <property type="entry name" value="PROTEIN KINASE DOMAIN-CONTAINING PROTEIN"/>
    <property type="match status" value="1"/>
</dbReference>
<dbReference type="OMA" id="AWIIRSE"/>
<protein>
    <recommendedName>
        <fullName evidence="1">Protein kinase domain-containing protein</fullName>
    </recommendedName>
</protein>
<accession>L1ILX4</accession>
<reference evidence="2 4" key="1">
    <citation type="journal article" date="2012" name="Nature">
        <title>Algal genomes reveal evolutionary mosaicism and the fate of nucleomorphs.</title>
        <authorList>
            <consortium name="DOE Joint Genome Institute"/>
            <person name="Curtis B.A."/>
            <person name="Tanifuji G."/>
            <person name="Burki F."/>
            <person name="Gruber A."/>
            <person name="Irimia M."/>
            <person name="Maruyama S."/>
            <person name="Arias M.C."/>
            <person name="Ball S.G."/>
            <person name="Gile G.H."/>
            <person name="Hirakawa Y."/>
            <person name="Hopkins J.F."/>
            <person name="Kuo A."/>
            <person name="Rensing S.A."/>
            <person name="Schmutz J."/>
            <person name="Symeonidi A."/>
            <person name="Elias M."/>
            <person name="Eveleigh R.J."/>
            <person name="Herman E.K."/>
            <person name="Klute M.J."/>
            <person name="Nakayama T."/>
            <person name="Obornik M."/>
            <person name="Reyes-Prieto A."/>
            <person name="Armbrust E.V."/>
            <person name="Aves S.J."/>
            <person name="Beiko R.G."/>
            <person name="Coutinho P."/>
            <person name="Dacks J.B."/>
            <person name="Durnford D.G."/>
            <person name="Fast N.M."/>
            <person name="Green B.R."/>
            <person name="Grisdale C.J."/>
            <person name="Hempel F."/>
            <person name="Henrissat B."/>
            <person name="Hoppner M.P."/>
            <person name="Ishida K."/>
            <person name="Kim E."/>
            <person name="Koreny L."/>
            <person name="Kroth P.G."/>
            <person name="Liu Y."/>
            <person name="Malik S.B."/>
            <person name="Maier U.G."/>
            <person name="McRose D."/>
            <person name="Mock T."/>
            <person name="Neilson J.A."/>
            <person name="Onodera N.T."/>
            <person name="Poole A.M."/>
            <person name="Pritham E.J."/>
            <person name="Richards T.A."/>
            <person name="Rocap G."/>
            <person name="Roy S.W."/>
            <person name="Sarai C."/>
            <person name="Schaack S."/>
            <person name="Shirato S."/>
            <person name="Slamovits C.H."/>
            <person name="Spencer D.F."/>
            <person name="Suzuki S."/>
            <person name="Worden A.Z."/>
            <person name="Zauner S."/>
            <person name="Barry K."/>
            <person name="Bell C."/>
            <person name="Bharti A.K."/>
            <person name="Crow J.A."/>
            <person name="Grimwood J."/>
            <person name="Kramer R."/>
            <person name="Lindquist E."/>
            <person name="Lucas S."/>
            <person name="Salamov A."/>
            <person name="McFadden G.I."/>
            <person name="Lane C.E."/>
            <person name="Keeling P.J."/>
            <person name="Gray M.W."/>
            <person name="Grigoriev I.V."/>
            <person name="Archibald J.M."/>
        </authorList>
    </citation>
    <scope>NUCLEOTIDE SEQUENCE</scope>
    <source>
        <strain evidence="2 4">CCMP2712</strain>
    </source>
</reference>
<feature type="domain" description="Protein kinase" evidence="1">
    <location>
        <begin position="38"/>
        <end position="241"/>
    </location>
</feature>
<dbReference type="InterPro" id="IPR051681">
    <property type="entry name" value="Ser/Thr_Kinases-Pseudokinases"/>
</dbReference>
<dbReference type="PROSITE" id="PS50011">
    <property type="entry name" value="PROTEIN_KINASE_DOM"/>
    <property type="match status" value="1"/>
</dbReference>
<dbReference type="GO" id="GO:0004674">
    <property type="term" value="F:protein serine/threonine kinase activity"/>
    <property type="evidence" value="ECO:0007669"/>
    <property type="project" value="TreeGrafter"/>
</dbReference>
<dbReference type="SUPFAM" id="SSF56112">
    <property type="entry name" value="Protein kinase-like (PK-like)"/>
    <property type="match status" value="1"/>
</dbReference>
<dbReference type="KEGG" id="gtt:GUITHDRAFT_78403"/>
<gene>
    <name evidence="2" type="ORF">GUITHDRAFT_78403</name>
</gene>
<evidence type="ECO:0000313" key="3">
    <source>
        <dbReference type="EnsemblProtists" id="EKX37127"/>
    </source>
</evidence>
<dbReference type="EMBL" id="JH993063">
    <property type="protein sequence ID" value="EKX37127.1"/>
    <property type="molecule type" value="Genomic_DNA"/>
</dbReference>
<evidence type="ECO:0000313" key="4">
    <source>
        <dbReference type="Proteomes" id="UP000011087"/>
    </source>
</evidence>
<dbReference type="RefSeq" id="XP_005824107.1">
    <property type="nucleotide sequence ID" value="XM_005824050.1"/>
</dbReference>
<dbReference type="InterPro" id="IPR011009">
    <property type="entry name" value="Kinase-like_dom_sf"/>
</dbReference>
<evidence type="ECO:0000259" key="1">
    <source>
        <dbReference type="PROSITE" id="PS50011"/>
    </source>
</evidence>
<dbReference type="OrthoDB" id="642024at2759"/>
<sequence length="241" mass="26356">MKAAADWVSCDASDVSQAEQRPWALDPWKLEVETTGRGKPKRILGTGAFTVVYQATYEGAEVVVKEPHDTQVIDGDESTRKAFMKEAMLLFSMSHLNVSNLVGAILSDEHGDSCYLLVTEALLQPLDRFIELILRPAGANEQQARGRAIMQGLADGLTYLHAHEIVHGDLQPKNVKVEANDVAKLVGFELVKVKQLVASSSESVKQGHVCWMSPEQKRGGSATLASDVYSLGLVMSYVMTR</sequence>